<keyword evidence="1" id="KW-0812">Transmembrane</keyword>
<dbReference type="AlphaFoldDB" id="U5LAD1"/>
<evidence type="ECO:0000313" key="2">
    <source>
        <dbReference type="EMBL" id="AGX04358.1"/>
    </source>
</evidence>
<protein>
    <submittedName>
        <fullName evidence="2">Uncharacterized protein</fullName>
    </submittedName>
</protein>
<dbReference type="OrthoDB" id="2991597at2"/>
<keyword evidence="3" id="KW-1185">Reference proteome</keyword>
<dbReference type="STRING" id="1367477.N288_12260"/>
<evidence type="ECO:0000313" key="3">
    <source>
        <dbReference type="Proteomes" id="UP000017805"/>
    </source>
</evidence>
<feature type="transmembrane region" description="Helical" evidence="1">
    <location>
        <begin position="70"/>
        <end position="93"/>
    </location>
</feature>
<proteinExistence type="predicted"/>
<evidence type="ECO:0000256" key="1">
    <source>
        <dbReference type="SAM" id="Phobius"/>
    </source>
</evidence>
<dbReference type="EMBL" id="CP006643">
    <property type="protein sequence ID" value="AGX04358.1"/>
    <property type="molecule type" value="Genomic_DNA"/>
</dbReference>
<gene>
    <name evidence="2" type="ORF">N288_12260</name>
</gene>
<keyword evidence="1" id="KW-0472">Membrane</keyword>
<reference evidence="2 3" key="1">
    <citation type="submission" date="2013-07" db="EMBL/GenBank/DDBJ databases">
        <title>Complete genome sequence of Bacillus infantis NRRL B-14911 that has potential to induce cardiac disease by antigenic mimicry.</title>
        <authorList>
            <person name="Massilamany C."/>
            <person name="Smith T.P.L."/>
            <person name="Loy J.D."/>
            <person name="Barletta R."/>
            <person name="Reddy J."/>
        </authorList>
    </citation>
    <scope>NUCLEOTIDE SEQUENCE [LARGE SCALE GENOMIC DNA]</scope>
    <source>
        <strain evidence="2 3">NRRL B-14911</strain>
    </source>
</reference>
<dbReference type="HOGENOM" id="CLU_154378_1_0_9"/>
<organism evidence="2 3">
    <name type="scientific">Bacillus infantis NRRL B-14911</name>
    <dbReference type="NCBI Taxonomy" id="1367477"/>
    <lineage>
        <taxon>Bacteria</taxon>
        <taxon>Bacillati</taxon>
        <taxon>Bacillota</taxon>
        <taxon>Bacilli</taxon>
        <taxon>Bacillales</taxon>
        <taxon>Bacillaceae</taxon>
        <taxon>Bacillus</taxon>
    </lineage>
</organism>
<dbReference type="PATRIC" id="fig|1367477.3.peg.2390"/>
<name>U5LAD1_9BACI</name>
<dbReference type="RefSeq" id="WP_022543859.1">
    <property type="nucleotide sequence ID" value="NC_022524.1"/>
</dbReference>
<dbReference type="Proteomes" id="UP000017805">
    <property type="component" value="Chromosome"/>
</dbReference>
<accession>U5LAD1</accession>
<sequence>MSRSYYNQCRGGMGRMVRIRTVHGREHVGVIERVTPSKVFIRPAGGRNYGGHGYGEFDGFAYPYGWGWGWGWGGFGIGIAFGAIAALAFVPFLW</sequence>
<dbReference type="KEGG" id="bif:N288_12260"/>
<keyword evidence="1" id="KW-1133">Transmembrane helix</keyword>